<protein>
    <submittedName>
        <fullName evidence="1">Uncharacterized protein</fullName>
    </submittedName>
</protein>
<name>A0A6M3ISV2_9ZZZZ</name>
<dbReference type="EMBL" id="MT141399">
    <property type="protein sequence ID" value="QJA60177.1"/>
    <property type="molecule type" value="Genomic_DNA"/>
</dbReference>
<evidence type="ECO:0000313" key="1">
    <source>
        <dbReference type="EMBL" id="QJA60177.1"/>
    </source>
</evidence>
<proteinExistence type="predicted"/>
<evidence type="ECO:0000313" key="2">
    <source>
        <dbReference type="EMBL" id="QJA74096.1"/>
    </source>
</evidence>
<accession>A0A6M3ISV2</accession>
<dbReference type="EMBL" id="MT142074">
    <property type="protein sequence ID" value="QJA74096.1"/>
    <property type="molecule type" value="Genomic_DNA"/>
</dbReference>
<sequence>MNEDQKVATIAPQKLQMMSVGAAKEWYAKFVEFSKELLVDGKDYGIIPGVAKPSLYKPGAEKLRVAYSLTVLMDEVDKTIDFETGYIDYTYKATVKTKQGQIIAQCEGSFNSWEPKTRYLWVKEDELPEDVDKTTLKVRSGTISEFDFAIDKAETQGQYGKPAEYWQKFKDAIENGTAKKIIKTTRSGKELDAWEIGGTTYRVQNPDIFGLKNTIQKMAQKRAFVGAMLIATGASEFYTQDVEDMDQFNPEAVNEVKTVVTKQIFNEVNITPIKEEPWLEGQVSAPAKPDMVKEAEKVFNTKCTCQTTGKYHSPKCPCYKNPFKDVEDITLPSESPAQPAED</sequence>
<gene>
    <name evidence="2" type="ORF">MM415A02103_0007</name>
    <name evidence="1" type="ORF">MM415B01169_0010</name>
</gene>
<organism evidence="1">
    <name type="scientific">viral metagenome</name>
    <dbReference type="NCBI Taxonomy" id="1070528"/>
    <lineage>
        <taxon>unclassified sequences</taxon>
        <taxon>metagenomes</taxon>
        <taxon>organismal metagenomes</taxon>
    </lineage>
</organism>
<dbReference type="AlphaFoldDB" id="A0A6M3ISV2"/>
<reference evidence="1" key="1">
    <citation type="submission" date="2020-03" db="EMBL/GenBank/DDBJ databases">
        <title>The deep terrestrial virosphere.</title>
        <authorList>
            <person name="Holmfeldt K."/>
            <person name="Nilsson E."/>
            <person name="Simone D."/>
            <person name="Lopez-Fernandez M."/>
            <person name="Wu X."/>
            <person name="de Brujin I."/>
            <person name="Lundin D."/>
            <person name="Andersson A."/>
            <person name="Bertilsson S."/>
            <person name="Dopson M."/>
        </authorList>
    </citation>
    <scope>NUCLEOTIDE SEQUENCE</scope>
    <source>
        <strain evidence="2">MM415A02103</strain>
        <strain evidence="1">MM415B01169</strain>
    </source>
</reference>